<dbReference type="EMBL" id="MU004185">
    <property type="protein sequence ID" value="KAF2498331.1"/>
    <property type="molecule type" value="Genomic_DNA"/>
</dbReference>
<protein>
    <submittedName>
        <fullName evidence="1">Uncharacterized protein</fullName>
    </submittedName>
</protein>
<dbReference type="AlphaFoldDB" id="A0A6A6R0S9"/>
<accession>A0A6A6R0S9</accession>
<dbReference type="Proteomes" id="UP000799750">
    <property type="component" value="Unassembled WGS sequence"/>
</dbReference>
<reference evidence="1" key="1">
    <citation type="journal article" date="2020" name="Stud. Mycol.">
        <title>101 Dothideomycetes genomes: a test case for predicting lifestyles and emergence of pathogens.</title>
        <authorList>
            <person name="Haridas S."/>
            <person name="Albert R."/>
            <person name="Binder M."/>
            <person name="Bloem J."/>
            <person name="Labutti K."/>
            <person name="Salamov A."/>
            <person name="Andreopoulos B."/>
            <person name="Baker S."/>
            <person name="Barry K."/>
            <person name="Bills G."/>
            <person name="Bluhm B."/>
            <person name="Cannon C."/>
            <person name="Castanera R."/>
            <person name="Culley D."/>
            <person name="Daum C."/>
            <person name="Ezra D."/>
            <person name="Gonzalez J."/>
            <person name="Henrissat B."/>
            <person name="Kuo A."/>
            <person name="Liang C."/>
            <person name="Lipzen A."/>
            <person name="Lutzoni F."/>
            <person name="Magnuson J."/>
            <person name="Mondo S."/>
            <person name="Nolan M."/>
            <person name="Ohm R."/>
            <person name="Pangilinan J."/>
            <person name="Park H.-J."/>
            <person name="Ramirez L."/>
            <person name="Alfaro M."/>
            <person name="Sun H."/>
            <person name="Tritt A."/>
            <person name="Yoshinaga Y."/>
            <person name="Zwiers L.-H."/>
            <person name="Turgeon B."/>
            <person name="Goodwin S."/>
            <person name="Spatafora J."/>
            <person name="Crous P."/>
            <person name="Grigoriev I."/>
        </authorList>
    </citation>
    <scope>NUCLEOTIDE SEQUENCE</scope>
    <source>
        <strain evidence="1">CBS 269.34</strain>
    </source>
</reference>
<gene>
    <name evidence="1" type="ORF">BU16DRAFT_524459</name>
</gene>
<proteinExistence type="predicted"/>
<sequence>MPCWWCSVLRTQTQAVGLTPSEASFKQGPPLLTHFTPPHSISPSVLLCVSASANHHARFLAVASACHYASPAFLTAKGGTQLRKSFPRHRIACLPHAAVRRATAAL</sequence>
<name>A0A6A6R0S9_9PEZI</name>
<keyword evidence="2" id="KW-1185">Reference proteome</keyword>
<evidence type="ECO:0000313" key="1">
    <source>
        <dbReference type="EMBL" id="KAF2498331.1"/>
    </source>
</evidence>
<evidence type="ECO:0000313" key="2">
    <source>
        <dbReference type="Proteomes" id="UP000799750"/>
    </source>
</evidence>
<organism evidence="1 2">
    <name type="scientific">Lophium mytilinum</name>
    <dbReference type="NCBI Taxonomy" id="390894"/>
    <lineage>
        <taxon>Eukaryota</taxon>
        <taxon>Fungi</taxon>
        <taxon>Dikarya</taxon>
        <taxon>Ascomycota</taxon>
        <taxon>Pezizomycotina</taxon>
        <taxon>Dothideomycetes</taxon>
        <taxon>Pleosporomycetidae</taxon>
        <taxon>Mytilinidiales</taxon>
        <taxon>Mytilinidiaceae</taxon>
        <taxon>Lophium</taxon>
    </lineage>
</organism>